<organism evidence="1 2">
    <name type="scientific">Panicum hallii var. hallii</name>
    <dbReference type="NCBI Taxonomy" id="1504633"/>
    <lineage>
        <taxon>Eukaryota</taxon>
        <taxon>Viridiplantae</taxon>
        <taxon>Streptophyta</taxon>
        <taxon>Embryophyta</taxon>
        <taxon>Tracheophyta</taxon>
        <taxon>Spermatophyta</taxon>
        <taxon>Magnoliopsida</taxon>
        <taxon>Liliopsida</taxon>
        <taxon>Poales</taxon>
        <taxon>Poaceae</taxon>
        <taxon>PACMAD clade</taxon>
        <taxon>Panicoideae</taxon>
        <taxon>Panicodae</taxon>
        <taxon>Paniceae</taxon>
        <taxon>Panicinae</taxon>
        <taxon>Panicum</taxon>
        <taxon>Panicum sect. Panicum</taxon>
    </lineage>
</organism>
<evidence type="ECO:0000313" key="1">
    <source>
        <dbReference type="EMBL" id="PUZ78046.1"/>
    </source>
</evidence>
<protein>
    <submittedName>
        <fullName evidence="1">Uncharacterized protein</fullName>
    </submittedName>
</protein>
<accession>A0A2T7FD89</accession>
<keyword evidence="2" id="KW-1185">Reference proteome</keyword>
<dbReference type="Gramene" id="PUZ78046">
    <property type="protein sequence ID" value="PUZ78046"/>
    <property type="gene ID" value="GQ55_1G422300"/>
</dbReference>
<dbReference type="Proteomes" id="UP000244336">
    <property type="component" value="Chromosome 1"/>
</dbReference>
<gene>
    <name evidence="1" type="ORF">GQ55_1G422300</name>
</gene>
<proteinExistence type="predicted"/>
<sequence length="57" mass="6701">MGEDKDGGFSFFIVPVLHLLEPDVRTKHSLLNWGLQCNWPYFRSVARGRPKYFNVFN</sequence>
<reference evidence="1 2" key="1">
    <citation type="submission" date="2018-04" db="EMBL/GenBank/DDBJ databases">
        <title>WGS assembly of Panicum hallii var. hallii HAL2.</title>
        <authorList>
            <person name="Lovell J."/>
            <person name="Jenkins J."/>
            <person name="Lowry D."/>
            <person name="Mamidi S."/>
            <person name="Sreedasyam A."/>
            <person name="Weng X."/>
            <person name="Barry K."/>
            <person name="Bonette J."/>
            <person name="Campitelli B."/>
            <person name="Daum C."/>
            <person name="Gordon S."/>
            <person name="Gould B."/>
            <person name="Lipzen A."/>
            <person name="MacQueen A."/>
            <person name="Palacio-Mejia J."/>
            <person name="Plott C."/>
            <person name="Shakirov E."/>
            <person name="Shu S."/>
            <person name="Yoshinaga Y."/>
            <person name="Zane M."/>
            <person name="Rokhsar D."/>
            <person name="Grimwood J."/>
            <person name="Schmutz J."/>
            <person name="Juenger T."/>
        </authorList>
    </citation>
    <scope>NUCLEOTIDE SEQUENCE [LARGE SCALE GENOMIC DNA]</scope>
    <source>
        <strain evidence="2">cv. HAL2</strain>
    </source>
</reference>
<dbReference type="EMBL" id="CM009749">
    <property type="protein sequence ID" value="PUZ78046.1"/>
    <property type="molecule type" value="Genomic_DNA"/>
</dbReference>
<evidence type="ECO:0000313" key="2">
    <source>
        <dbReference type="Proteomes" id="UP000244336"/>
    </source>
</evidence>
<dbReference type="AlphaFoldDB" id="A0A2T7FD89"/>
<name>A0A2T7FD89_9POAL</name>